<accession>A0ABT3GNM0</accession>
<keyword evidence="4" id="KW-1185">Reference proteome</keyword>
<dbReference type="EMBL" id="JAPDDT010000012">
    <property type="protein sequence ID" value="MCW1925114.1"/>
    <property type="molecule type" value="Genomic_DNA"/>
</dbReference>
<sequence>MNPGLAILHAADGFAMAMVVILIFSLGIVGLLAAGIYRSGKRRENEVEKLLEELRREEEEEQQKHPAPPAGANETRDPWEKDPDWWQK</sequence>
<evidence type="ECO:0000313" key="3">
    <source>
        <dbReference type="EMBL" id="MCW1925114.1"/>
    </source>
</evidence>
<name>A0ABT3GNM0_9BACT</name>
<comment type="caution">
    <text evidence="3">The sequence shown here is derived from an EMBL/GenBank/DDBJ whole genome shotgun (WGS) entry which is preliminary data.</text>
</comment>
<dbReference type="Proteomes" id="UP001320876">
    <property type="component" value="Unassembled WGS sequence"/>
</dbReference>
<organism evidence="3 4">
    <name type="scientific">Luteolibacter arcticus</name>
    <dbReference type="NCBI Taxonomy" id="1581411"/>
    <lineage>
        <taxon>Bacteria</taxon>
        <taxon>Pseudomonadati</taxon>
        <taxon>Verrucomicrobiota</taxon>
        <taxon>Verrucomicrobiia</taxon>
        <taxon>Verrucomicrobiales</taxon>
        <taxon>Verrucomicrobiaceae</taxon>
        <taxon>Luteolibacter</taxon>
    </lineage>
</organism>
<evidence type="ECO:0000256" key="1">
    <source>
        <dbReference type="SAM" id="MobiDB-lite"/>
    </source>
</evidence>
<reference evidence="3 4" key="1">
    <citation type="submission" date="2022-10" db="EMBL/GenBank/DDBJ databases">
        <title>Luteolibacter arcticus strain CCTCC AB 2014275, whole genome shotgun sequencing project.</title>
        <authorList>
            <person name="Zhao G."/>
            <person name="Shen L."/>
        </authorList>
    </citation>
    <scope>NUCLEOTIDE SEQUENCE [LARGE SCALE GENOMIC DNA]</scope>
    <source>
        <strain evidence="3 4">CCTCC AB 2014275</strain>
    </source>
</reference>
<keyword evidence="2" id="KW-0812">Transmembrane</keyword>
<proteinExistence type="predicted"/>
<keyword evidence="2" id="KW-0472">Membrane</keyword>
<keyword evidence="2" id="KW-1133">Transmembrane helix</keyword>
<evidence type="ECO:0000313" key="4">
    <source>
        <dbReference type="Proteomes" id="UP001320876"/>
    </source>
</evidence>
<feature type="compositionally biased region" description="Basic and acidic residues" evidence="1">
    <location>
        <begin position="74"/>
        <end position="88"/>
    </location>
</feature>
<evidence type="ECO:0000256" key="2">
    <source>
        <dbReference type="SAM" id="Phobius"/>
    </source>
</evidence>
<protein>
    <submittedName>
        <fullName evidence="3">Uncharacterized protein</fullName>
    </submittedName>
</protein>
<feature type="region of interest" description="Disordered" evidence="1">
    <location>
        <begin position="53"/>
        <end position="88"/>
    </location>
</feature>
<feature type="transmembrane region" description="Helical" evidence="2">
    <location>
        <begin position="14"/>
        <end position="37"/>
    </location>
</feature>
<dbReference type="RefSeq" id="WP_264489221.1">
    <property type="nucleotide sequence ID" value="NZ_JAPDDT010000012.1"/>
</dbReference>
<gene>
    <name evidence="3" type="ORF">OKA05_21310</name>
</gene>